<feature type="repeat" description="TPR" evidence="11">
    <location>
        <begin position="490"/>
        <end position="523"/>
    </location>
</feature>
<evidence type="ECO:0000256" key="9">
    <source>
        <dbReference type="ARBA" id="ARBA00023049"/>
    </source>
</evidence>
<dbReference type="InterPro" id="IPR019734">
    <property type="entry name" value="TPR_rpt"/>
</dbReference>
<dbReference type="InterPro" id="IPR001915">
    <property type="entry name" value="Peptidase_M48"/>
</dbReference>
<evidence type="ECO:0000256" key="4">
    <source>
        <dbReference type="ARBA" id="ARBA00022692"/>
    </source>
</evidence>
<keyword evidence="8 13" id="KW-1133">Transmembrane helix</keyword>
<feature type="transmembrane region" description="Helical" evidence="13">
    <location>
        <begin position="347"/>
        <end position="366"/>
    </location>
</feature>
<evidence type="ECO:0000256" key="1">
    <source>
        <dbReference type="ARBA" id="ARBA00001947"/>
    </source>
</evidence>
<feature type="coiled-coil region" evidence="12">
    <location>
        <begin position="582"/>
        <end position="609"/>
    </location>
</feature>
<dbReference type="SUPFAM" id="SSF48452">
    <property type="entry name" value="TPR-like"/>
    <property type="match status" value="1"/>
</dbReference>
<feature type="transmembrane region" description="Helical" evidence="13">
    <location>
        <begin position="35"/>
        <end position="57"/>
    </location>
</feature>
<dbReference type="EMBL" id="FWEV01000282">
    <property type="protein sequence ID" value="SLM31629.1"/>
    <property type="molecule type" value="Genomic_DNA"/>
</dbReference>
<protein>
    <recommendedName>
        <fullName evidence="14">Peptidase M48 domain-containing protein</fullName>
    </recommendedName>
</protein>
<keyword evidence="5" id="KW-0479">Metal-binding</keyword>
<keyword evidence="7" id="KW-0862">Zinc</keyword>
<dbReference type="InterPro" id="IPR011990">
    <property type="entry name" value="TPR-like_helical_dom_sf"/>
</dbReference>
<keyword evidence="10 13" id="KW-0472">Membrane</keyword>
<name>A0A1W1HGL9_9BACT</name>
<keyword evidence="11" id="KW-0802">TPR repeat</keyword>
<keyword evidence="12" id="KW-0175">Coiled coil</keyword>
<dbReference type="Pfam" id="PF01435">
    <property type="entry name" value="Peptidase_M48"/>
    <property type="match status" value="1"/>
</dbReference>
<feature type="transmembrane region" description="Helical" evidence="13">
    <location>
        <begin position="442"/>
        <end position="461"/>
    </location>
</feature>
<dbReference type="STRING" id="1246637.MTBBW1_400036"/>
<dbReference type="InterPro" id="IPR050083">
    <property type="entry name" value="HtpX_protease"/>
</dbReference>
<dbReference type="GO" id="GO:0006508">
    <property type="term" value="P:proteolysis"/>
    <property type="evidence" value="ECO:0007669"/>
    <property type="project" value="UniProtKB-KW"/>
</dbReference>
<evidence type="ECO:0000313" key="15">
    <source>
        <dbReference type="EMBL" id="SLM31629.1"/>
    </source>
</evidence>
<evidence type="ECO:0000256" key="11">
    <source>
        <dbReference type="PROSITE-ProRule" id="PRU00339"/>
    </source>
</evidence>
<dbReference type="CDD" id="cd07345">
    <property type="entry name" value="M48A_Ste24p-like"/>
    <property type="match status" value="1"/>
</dbReference>
<keyword evidence="9" id="KW-0482">Metalloprotease</keyword>
<dbReference type="OrthoDB" id="255388at2"/>
<evidence type="ECO:0000256" key="10">
    <source>
        <dbReference type="ARBA" id="ARBA00023136"/>
    </source>
</evidence>
<organism evidence="15 16">
    <name type="scientific">Desulfamplus magnetovallimortis</name>
    <dbReference type="NCBI Taxonomy" id="1246637"/>
    <lineage>
        <taxon>Bacteria</taxon>
        <taxon>Pseudomonadati</taxon>
        <taxon>Thermodesulfobacteriota</taxon>
        <taxon>Desulfobacteria</taxon>
        <taxon>Desulfobacterales</taxon>
        <taxon>Desulfobacteraceae</taxon>
        <taxon>Desulfamplus</taxon>
    </lineage>
</organism>
<feature type="transmembrane region" description="Helical" evidence="13">
    <location>
        <begin position="78"/>
        <end position="96"/>
    </location>
</feature>
<dbReference type="PROSITE" id="PS50005">
    <property type="entry name" value="TPR"/>
    <property type="match status" value="1"/>
</dbReference>
<comment type="cofactor">
    <cofactor evidence="1">
        <name>Zn(2+)</name>
        <dbReference type="ChEBI" id="CHEBI:29105"/>
    </cofactor>
</comment>
<reference evidence="15 16" key="1">
    <citation type="submission" date="2017-03" db="EMBL/GenBank/DDBJ databases">
        <authorList>
            <person name="Afonso C.L."/>
            <person name="Miller P.J."/>
            <person name="Scott M.A."/>
            <person name="Spackman E."/>
            <person name="Goraichik I."/>
            <person name="Dimitrov K.M."/>
            <person name="Suarez D.L."/>
            <person name="Swayne D.E."/>
        </authorList>
    </citation>
    <scope>NUCLEOTIDE SEQUENCE [LARGE SCALE GENOMIC DNA]</scope>
    <source>
        <strain evidence="15">PRJEB14757</strain>
    </source>
</reference>
<keyword evidence="2" id="KW-1003">Cell membrane</keyword>
<dbReference type="RefSeq" id="WP_080800549.1">
    <property type="nucleotide sequence ID" value="NZ_LT828541.1"/>
</dbReference>
<dbReference type="PANTHER" id="PTHR43221">
    <property type="entry name" value="PROTEASE HTPX"/>
    <property type="match status" value="1"/>
</dbReference>
<keyword evidence="4 13" id="KW-0812">Transmembrane</keyword>
<feature type="transmembrane region" description="Helical" evidence="13">
    <location>
        <begin position="116"/>
        <end position="135"/>
    </location>
</feature>
<evidence type="ECO:0000256" key="5">
    <source>
        <dbReference type="ARBA" id="ARBA00022723"/>
    </source>
</evidence>
<feature type="transmembrane region" description="Helical" evidence="13">
    <location>
        <begin position="195"/>
        <end position="213"/>
    </location>
</feature>
<sequence length="615" mass="71241">MFTNFIYFLIALILYSTSAFSGVSEHMPASPFKTFLWAVALMFIFAGICRTSFQRLLKKASVSMAADIVIDHNLEKSLSRLSILALCLFAFDLYILRLNMLLDDVWIFRIFPTLEAIIFISLFLFYLVIVWNYAWSIQKRFFSDHVSKKEYIISNISFALPALLPWFLLSLTADIIELVPFEQPKGFLATPQGEICYLLIFLVAVACLGPLLIQKIWGCKPLEQGPARARMEALCRRAGLAYADILKWELFGGTMITAGVMGLWGRFRYILVTPALLKSLEPEEIDAVIVHEIGHIQQKHIHFYLLFFAGYIACIYALFDPMILIYYSEPLIKLIAFSGMDHETGVTIMLSFILITLFLLYFRYVFGFYMRNFERQADIHVYRYLPDATAMIRTFYKIAGFSKSAWDKPNWHHFSIRERVNFLNQCERDPQTIENHHKKVKWMVQGYIALIVMVCFAGYHFNFGNGREHLDRMIAERILAEQLERAPDNIEVLLLAGDYYYDAGLFERSIEYYGRSIQQDPFNSHALNNLAWLYATCPDSAYQDHKKALQLATRALKQDLSPHVLDTYAEACFLNGLFKEAVDASREALKRAEDRHEYYKKQVERFERQMGAKGI</sequence>
<evidence type="ECO:0000256" key="12">
    <source>
        <dbReference type="SAM" id="Coils"/>
    </source>
</evidence>
<dbReference type="GO" id="GO:0004222">
    <property type="term" value="F:metalloendopeptidase activity"/>
    <property type="evidence" value="ECO:0007669"/>
    <property type="project" value="InterPro"/>
</dbReference>
<dbReference type="Proteomes" id="UP000191931">
    <property type="component" value="Unassembled WGS sequence"/>
</dbReference>
<dbReference type="Gene3D" id="3.30.2010.10">
    <property type="entry name" value="Metalloproteases ('zincins'), catalytic domain"/>
    <property type="match status" value="1"/>
</dbReference>
<feature type="transmembrane region" description="Helical" evidence="13">
    <location>
        <begin position="156"/>
        <end position="175"/>
    </location>
</feature>
<evidence type="ECO:0000256" key="13">
    <source>
        <dbReference type="SAM" id="Phobius"/>
    </source>
</evidence>
<evidence type="ECO:0000256" key="6">
    <source>
        <dbReference type="ARBA" id="ARBA00022801"/>
    </source>
</evidence>
<keyword evidence="3" id="KW-0645">Protease</keyword>
<keyword evidence="6" id="KW-0378">Hydrolase</keyword>
<gene>
    <name evidence="15" type="ORF">MTBBW1_400036</name>
</gene>
<accession>A0A1W1HGL9</accession>
<feature type="domain" description="Peptidase M48" evidence="14">
    <location>
        <begin position="226"/>
        <end position="413"/>
    </location>
</feature>
<dbReference type="Gene3D" id="1.25.40.10">
    <property type="entry name" value="Tetratricopeptide repeat domain"/>
    <property type="match status" value="1"/>
</dbReference>
<evidence type="ECO:0000256" key="2">
    <source>
        <dbReference type="ARBA" id="ARBA00022475"/>
    </source>
</evidence>
<evidence type="ECO:0000259" key="14">
    <source>
        <dbReference type="Pfam" id="PF01435"/>
    </source>
</evidence>
<evidence type="ECO:0000256" key="3">
    <source>
        <dbReference type="ARBA" id="ARBA00022670"/>
    </source>
</evidence>
<feature type="transmembrane region" description="Helical" evidence="13">
    <location>
        <begin position="303"/>
        <end position="327"/>
    </location>
</feature>
<evidence type="ECO:0000256" key="7">
    <source>
        <dbReference type="ARBA" id="ARBA00022833"/>
    </source>
</evidence>
<dbReference type="PANTHER" id="PTHR43221:SF2">
    <property type="entry name" value="PROTEASE HTPX HOMOLOG"/>
    <property type="match status" value="1"/>
</dbReference>
<proteinExistence type="predicted"/>
<keyword evidence="16" id="KW-1185">Reference proteome</keyword>
<dbReference type="GO" id="GO:0046872">
    <property type="term" value="F:metal ion binding"/>
    <property type="evidence" value="ECO:0007669"/>
    <property type="project" value="UniProtKB-KW"/>
</dbReference>
<evidence type="ECO:0000313" key="16">
    <source>
        <dbReference type="Proteomes" id="UP000191931"/>
    </source>
</evidence>
<evidence type="ECO:0000256" key="8">
    <source>
        <dbReference type="ARBA" id="ARBA00022989"/>
    </source>
</evidence>
<dbReference type="AlphaFoldDB" id="A0A1W1HGL9"/>